<keyword evidence="1" id="KW-0472">Membrane</keyword>
<feature type="transmembrane region" description="Helical" evidence="1">
    <location>
        <begin position="70"/>
        <end position="95"/>
    </location>
</feature>
<accession>A0ABP9AJA7</accession>
<evidence type="ECO:0000256" key="2">
    <source>
        <dbReference type="SAM" id="SignalP"/>
    </source>
</evidence>
<evidence type="ECO:0008006" key="5">
    <source>
        <dbReference type="Google" id="ProtNLM"/>
    </source>
</evidence>
<dbReference type="InterPro" id="IPR006696">
    <property type="entry name" value="DUF423"/>
</dbReference>
<sequence length="123" mass="12653">MMTSHMSHRTIQRTFAATGAVLAAAGVALSAYAAHAAEGAARASLQSAALFALVHGIALAALSRQTPRRIGIVALAALLLGTLLFSGSLVGAQVWSLPTRLAPVGGMLMIGGWLLYALDAFRR</sequence>
<evidence type="ECO:0000313" key="3">
    <source>
        <dbReference type="EMBL" id="GAA4781413.1"/>
    </source>
</evidence>
<dbReference type="PROSITE" id="PS51318">
    <property type="entry name" value="TAT"/>
    <property type="match status" value="1"/>
</dbReference>
<keyword evidence="1" id="KW-1133">Transmembrane helix</keyword>
<comment type="caution">
    <text evidence="3">The sequence shown here is derived from an EMBL/GenBank/DDBJ whole genome shotgun (WGS) entry which is preliminary data.</text>
</comment>
<dbReference type="Proteomes" id="UP001499959">
    <property type="component" value="Unassembled WGS sequence"/>
</dbReference>
<feature type="transmembrane region" description="Helical" evidence="1">
    <location>
        <begin position="101"/>
        <end position="118"/>
    </location>
</feature>
<proteinExistence type="predicted"/>
<keyword evidence="1" id="KW-0812">Transmembrane</keyword>
<keyword evidence="2" id="KW-0732">Signal</keyword>
<gene>
    <name evidence="3" type="ORF">GCM10023307_02170</name>
</gene>
<feature type="signal peptide" evidence="2">
    <location>
        <begin position="1"/>
        <end position="36"/>
    </location>
</feature>
<dbReference type="EMBL" id="BAABJE010000001">
    <property type="protein sequence ID" value="GAA4781413.1"/>
    <property type="molecule type" value="Genomic_DNA"/>
</dbReference>
<keyword evidence="4" id="KW-1185">Reference proteome</keyword>
<name>A0ABP9AJA7_9GAMM</name>
<organism evidence="3 4">
    <name type="scientific">Lysobacter hankyongensis</name>
    <dbReference type="NCBI Taxonomy" id="1176535"/>
    <lineage>
        <taxon>Bacteria</taxon>
        <taxon>Pseudomonadati</taxon>
        <taxon>Pseudomonadota</taxon>
        <taxon>Gammaproteobacteria</taxon>
        <taxon>Lysobacterales</taxon>
        <taxon>Lysobacteraceae</taxon>
        <taxon>Lysobacter</taxon>
    </lineage>
</organism>
<dbReference type="Pfam" id="PF04241">
    <property type="entry name" value="DUF423"/>
    <property type="match status" value="1"/>
</dbReference>
<protein>
    <recommendedName>
        <fullName evidence="5">DUF423 domain-containing protein</fullName>
    </recommendedName>
</protein>
<feature type="transmembrane region" description="Helical" evidence="1">
    <location>
        <begin position="43"/>
        <end position="63"/>
    </location>
</feature>
<dbReference type="InterPro" id="IPR006311">
    <property type="entry name" value="TAT_signal"/>
</dbReference>
<feature type="chain" id="PRO_5046733128" description="DUF423 domain-containing protein" evidence="2">
    <location>
        <begin position="37"/>
        <end position="123"/>
    </location>
</feature>
<evidence type="ECO:0000313" key="4">
    <source>
        <dbReference type="Proteomes" id="UP001499959"/>
    </source>
</evidence>
<reference evidence="4" key="1">
    <citation type="journal article" date="2019" name="Int. J. Syst. Evol. Microbiol.">
        <title>The Global Catalogue of Microorganisms (GCM) 10K type strain sequencing project: providing services to taxonomists for standard genome sequencing and annotation.</title>
        <authorList>
            <consortium name="The Broad Institute Genomics Platform"/>
            <consortium name="The Broad Institute Genome Sequencing Center for Infectious Disease"/>
            <person name="Wu L."/>
            <person name="Ma J."/>
        </authorList>
    </citation>
    <scope>NUCLEOTIDE SEQUENCE [LARGE SCALE GENOMIC DNA]</scope>
    <source>
        <strain evidence="4">JCM 18204</strain>
    </source>
</reference>
<evidence type="ECO:0000256" key="1">
    <source>
        <dbReference type="SAM" id="Phobius"/>
    </source>
</evidence>